<reference evidence="1 2" key="1">
    <citation type="journal article" date="2020" name="BMC Genomics">
        <title>Intraspecific diversification of the crop wild relative Brassica cretica Lam. using demographic model selection.</title>
        <authorList>
            <person name="Kioukis A."/>
            <person name="Michalopoulou V.A."/>
            <person name="Briers L."/>
            <person name="Pirintsos S."/>
            <person name="Studholme D.J."/>
            <person name="Pavlidis P."/>
            <person name="Sarris P.F."/>
        </authorList>
    </citation>
    <scope>NUCLEOTIDE SEQUENCE [LARGE SCALE GENOMIC DNA]</scope>
    <source>
        <strain evidence="2">cv. PFS-1207/04</strain>
    </source>
</reference>
<dbReference type="EMBL" id="QGKV02001507">
    <property type="protein sequence ID" value="KAF3532695.1"/>
    <property type="molecule type" value="Genomic_DNA"/>
</dbReference>
<gene>
    <name evidence="1" type="ORF">DY000_02036753</name>
</gene>
<sequence length="157" mass="17032">MMFPCDNHNHVTLVTTQDGSHSGAVTIYAFDRAFEGIDPLKGPSVREAEALSKGLLSMMAVPFGLSCLSYTPLQFYSLNFVALLETGMMGSGKTTVGKIMAREHLFIHSLIGSFHSSLPHAAPFKRNHGAPNHLVHITSRSHIPVPQVLDKTAILPP</sequence>
<evidence type="ECO:0000313" key="2">
    <source>
        <dbReference type="Proteomes" id="UP000266723"/>
    </source>
</evidence>
<organism evidence="1 2">
    <name type="scientific">Brassica cretica</name>
    <name type="common">Mustard</name>
    <dbReference type="NCBI Taxonomy" id="69181"/>
    <lineage>
        <taxon>Eukaryota</taxon>
        <taxon>Viridiplantae</taxon>
        <taxon>Streptophyta</taxon>
        <taxon>Embryophyta</taxon>
        <taxon>Tracheophyta</taxon>
        <taxon>Spermatophyta</taxon>
        <taxon>Magnoliopsida</taxon>
        <taxon>eudicotyledons</taxon>
        <taxon>Gunneridae</taxon>
        <taxon>Pentapetalae</taxon>
        <taxon>rosids</taxon>
        <taxon>malvids</taxon>
        <taxon>Brassicales</taxon>
        <taxon>Brassicaceae</taxon>
        <taxon>Brassiceae</taxon>
        <taxon>Brassica</taxon>
    </lineage>
</organism>
<proteinExistence type="predicted"/>
<keyword evidence="2" id="KW-1185">Reference proteome</keyword>
<accession>A0ABQ7BKM1</accession>
<protein>
    <submittedName>
        <fullName evidence="1">Uncharacterized protein</fullName>
    </submittedName>
</protein>
<name>A0ABQ7BKM1_BRACR</name>
<comment type="caution">
    <text evidence="1">The sequence shown here is derived from an EMBL/GenBank/DDBJ whole genome shotgun (WGS) entry which is preliminary data.</text>
</comment>
<dbReference type="Proteomes" id="UP000266723">
    <property type="component" value="Unassembled WGS sequence"/>
</dbReference>
<evidence type="ECO:0000313" key="1">
    <source>
        <dbReference type="EMBL" id="KAF3532695.1"/>
    </source>
</evidence>